<dbReference type="Proteomes" id="UP000824140">
    <property type="component" value="Unassembled WGS sequence"/>
</dbReference>
<gene>
    <name evidence="2" type="ORF">IAA84_08075</name>
</gene>
<evidence type="ECO:0000313" key="2">
    <source>
        <dbReference type="EMBL" id="HIS92954.1"/>
    </source>
</evidence>
<keyword evidence="1" id="KW-0732">Signal</keyword>
<evidence type="ECO:0008006" key="4">
    <source>
        <dbReference type="Google" id="ProtNLM"/>
    </source>
</evidence>
<feature type="signal peptide" evidence="1">
    <location>
        <begin position="1"/>
        <end position="22"/>
    </location>
</feature>
<protein>
    <recommendedName>
        <fullName evidence="4">DUF1795 domain-containing protein</fullName>
    </recommendedName>
</protein>
<proteinExistence type="predicted"/>
<reference evidence="2" key="1">
    <citation type="submission" date="2020-10" db="EMBL/GenBank/DDBJ databases">
        <authorList>
            <person name="Gilroy R."/>
        </authorList>
    </citation>
    <scope>NUCLEOTIDE SEQUENCE</scope>
    <source>
        <strain evidence="2">13766</strain>
    </source>
</reference>
<accession>A0A9D1K5X5</accession>
<feature type="chain" id="PRO_5039415719" description="DUF1795 domain-containing protein" evidence="1">
    <location>
        <begin position="23"/>
        <end position="177"/>
    </location>
</feature>
<organism evidence="2 3">
    <name type="scientific">Candidatus Alectryocaccomicrobium excrementavium</name>
    <dbReference type="NCBI Taxonomy" id="2840668"/>
    <lineage>
        <taxon>Bacteria</taxon>
        <taxon>Bacillati</taxon>
        <taxon>Bacillota</taxon>
        <taxon>Clostridia</taxon>
        <taxon>Candidatus Alectryocaccomicrobium</taxon>
    </lineage>
</organism>
<evidence type="ECO:0000313" key="3">
    <source>
        <dbReference type="Proteomes" id="UP000824140"/>
    </source>
</evidence>
<dbReference type="EMBL" id="DVJN01000162">
    <property type="protein sequence ID" value="HIS92954.1"/>
    <property type="molecule type" value="Genomic_DNA"/>
</dbReference>
<evidence type="ECO:0000256" key="1">
    <source>
        <dbReference type="SAM" id="SignalP"/>
    </source>
</evidence>
<reference evidence="2" key="2">
    <citation type="journal article" date="2021" name="PeerJ">
        <title>Extensive microbial diversity within the chicken gut microbiome revealed by metagenomics and culture.</title>
        <authorList>
            <person name="Gilroy R."/>
            <person name="Ravi A."/>
            <person name="Getino M."/>
            <person name="Pursley I."/>
            <person name="Horton D.L."/>
            <person name="Alikhan N.F."/>
            <person name="Baker D."/>
            <person name="Gharbi K."/>
            <person name="Hall N."/>
            <person name="Watson M."/>
            <person name="Adriaenssens E.M."/>
            <person name="Foster-Nyarko E."/>
            <person name="Jarju S."/>
            <person name="Secka A."/>
            <person name="Antonio M."/>
            <person name="Oren A."/>
            <person name="Chaudhuri R.R."/>
            <person name="La Ragione R."/>
            <person name="Hildebrand F."/>
            <person name="Pallen M.J."/>
        </authorList>
    </citation>
    <scope>NUCLEOTIDE SEQUENCE</scope>
    <source>
        <strain evidence="2">13766</strain>
    </source>
</reference>
<sequence>MKKFLILCVVFLFAQSSWGALADITLAGDGFQMALGDDWAILDAGTQASLAQLGAASAPSGVSMASKDDGAALCAYRQPSQGMNIQFMALFQSEYVRRIEEALAPAKAENVSGAQTLCGANNVYCLSFTTVNTPISIYYYFSEESVVTVIFTQAEAEEMTQILSTLSVQAATPPAQP</sequence>
<name>A0A9D1K5X5_9FIRM</name>
<dbReference type="AlphaFoldDB" id="A0A9D1K5X5"/>
<comment type="caution">
    <text evidence="2">The sequence shown here is derived from an EMBL/GenBank/DDBJ whole genome shotgun (WGS) entry which is preliminary data.</text>
</comment>